<organism evidence="2 3">
    <name type="scientific">Steinernema hermaphroditum</name>
    <dbReference type="NCBI Taxonomy" id="289476"/>
    <lineage>
        <taxon>Eukaryota</taxon>
        <taxon>Metazoa</taxon>
        <taxon>Ecdysozoa</taxon>
        <taxon>Nematoda</taxon>
        <taxon>Chromadorea</taxon>
        <taxon>Rhabditida</taxon>
        <taxon>Tylenchina</taxon>
        <taxon>Panagrolaimomorpha</taxon>
        <taxon>Strongyloidoidea</taxon>
        <taxon>Steinernematidae</taxon>
        <taxon>Steinernema</taxon>
    </lineage>
</organism>
<dbReference type="Gene3D" id="1.20.1070.10">
    <property type="entry name" value="Rhodopsin 7-helix transmembrane proteins"/>
    <property type="match status" value="1"/>
</dbReference>
<dbReference type="PANTHER" id="PTHR22718:SF11">
    <property type="entry name" value="7TM GPCR SERPENTINE RECEPTOR CLASS X (SRX) DOMAIN-CONTAINING PROTEIN"/>
    <property type="match status" value="1"/>
</dbReference>
<proteinExistence type="predicted"/>
<dbReference type="Proteomes" id="UP001175271">
    <property type="component" value="Unassembled WGS sequence"/>
</dbReference>
<feature type="transmembrane region" description="Helical" evidence="1">
    <location>
        <begin position="121"/>
        <end position="145"/>
    </location>
</feature>
<comment type="caution">
    <text evidence="2">The sequence shown here is derived from an EMBL/GenBank/DDBJ whole genome shotgun (WGS) entry which is preliminary data.</text>
</comment>
<evidence type="ECO:0000313" key="2">
    <source>
        <dbReference type="EMBL" id="KAK0407958.1"/>
    </source>
</evidence>
<evidence type="ECO:0000313" key="3">
    <source>
        <dbReference type="Proteomes" id="UP001175271"/>
    </source>
</evidence>
<keyword evidence="1" id="KW-1133">Transmembrane helix</keyword>
<name>A0AA39LSI0_9BILA</name>
<protein>
    <submittedName>
        <fullName evidence="2">Uncharacterized protein</fullName>
    </submittedName>
</protein>
<feature type="transmembrane region" description="Helical" evidence="1">
    <location>
        <begin position="12"/>
        <end position="32"/>
    </location>
</feature>
<keyword evidence="1" id="KW-0472">Membrane</keyword>
<dbReference type="PANTHER" id="PTHR22718">
    <property type="entry name" value="SERPENTINE RECEPTOR, CLASS X"/>
    <property type="match status" value="1"/>
</dbReference>
<feature type="transmembrane region" description="Helical" evidence="1">
    <location>
        <begin position="79"/>
        <end position="100"/>
    </location>
</feature>
<dbReference type="CDD" id="cd00637">
    <property type="entry name" value="7tm_classA_rhodopsin-like"/>
    <property type="match status" value="1"/>
</dbReference>
<keyword evidence="1" id="KW-0812">Transmembrane</keyword>
<feature type="transmembrane region" description="Helical" evidence="1">
    <location>
        <begin position="44"/>
        <end position="67"/>
    </location>
</feature>
<sequence length="441" mass="50523">MEEWVRTFAGIFYLLLSTILFGLNGLLLVTMIMNKEFKTKTYRIIKTICFACMMQLFVLAVGGVMTLRQSYLNDSFYRFLGSLIIASWFLAVSMTLTLAVDRLFTFIAPRSKKYSIITNGLTGLCWALWIAVFVIVSIPGMRWSYESYYYWNYSYEPGAQIMERLEPFFDLSIFAVVLLIYLFIFVHLKKVSSFAETKLSKAEMRILFVAVISYIYETVFIACAFYIPVDYTNNEFADIVLNTAWIIDEGMFTILILILNSNTSRGPVPNAVTVEQIVASGKSSLTTGREWHCLLLALRAARRKHLHKVATAQKATEASKRRIEAAEIQHLESRHRAPIPITPPPNTVKDMLTTAIKRAARLLNFLKPYSFETMPWQRVPMLPSATRLTVFDSNVLSCILGYGSPSQLFTVHELMDFEECVYVLRVFEPVLIRNFDENLIN</sequence>
<keyword evidence="3" id="KW-1185">Reference proteome</keyword>
<dbReference type="EMBL" id="JAUCMV010000003">
    <property type="protein sequence ID" value="KAK0407958.1"/>
    <property type="molecule type" value="Genomic_DNA"/>
</dbReference>
<feature type="transmembrane region" description="Helical" evidence="1">
    <location>
        <begin position="206"/>
        <end position="227"/>
    </location>
</feature>
<feature type="transmembrane region" description="Helical" evidence="1">
    <location>
        <begin position="165"/>
        <end position="186"/>
    </location>
</feature>
<dbReference type="AlphaFoldDB" id="A0AA39LSI0"/>
<reference evidence="2" key="1">
    <citation type="submission" date="2023-06" db="EMBL/GenBank/DDBJ databases">
        <title>Genomic analysis of the entomopathogenic nematode Steinernema hermaphroditum.</title>
        <authorList>
            <person name="Schwarz E.M."/>
            <person name="Heppert J.K."/>
            <person name="Baniya A."/>
            <person name="Schwartz H.T."/>
            <person name="Tan C.-H."/>
            <person name="Antoshechkin I."/>
            <person name="Sternberg P.W."/>
            <person name="Goodrich-Blair H."/>
            <person name="Dillman A.R."/>
        </authorList>
    </citation>
    <scope>NUCLEOTIDE SEQUENCE</scope>
    <source>
        <strain evidence="2">PS9179</strain>
        <tissue evidence="2">Whole animal</tissue>
    </source>
</reference>
<accession>A0AA39LSI0</accession>
<dbReference type="SUPFAM" id="SSF81321">
    <property type="entry name" value="Family A G protein-coupled receptor-like"/>
    <property type="match status" value="1"/>
</dbReference>
<gene>
    <name evidence="2" type="ORF">QR680_003696</name>
</gene>
<feature type="transmembrane region" description="Helical" evidence="1">
    <location>
        <begin position="239"/>
        <end position="259"/>
    </location>
</feature>
<evidence type="ECO:0000256" key="1">
    <source>
        <dbReference type="SAM" id="Phobius"/>
    </source>
</evidence>